<keyword evidence="3" id="KW-1185">Reference proteome</keyword>
<evidence type="ECO:0000256" key="1">
    <source>
        <dbReference type="SAM" id="MobiDB-lite"/>
    </source>
</evidence>
<sequence>MKKKGKILAKVKKITFTKSQMECEITLADSQADSPSTQPQSRDAQKPPIMKKTCRKRKVDSDDGDGPATKKQKSLNQTSLKSNIKGGLVKVGPRVAA</sequence>
<accession>A0A6G1DQB3</accession>
<comment type="caution">
    <text evidence="2">The sequence shown here is derived from an EMBL/GenBank/DDBJ whole genome shotgun (WGS) entry which is preliminary data.</text>
</comment>
<evidence type="ECO:0000313" key="2">
    <source>
        <dbReference type="EMBL" id="KAF0914581.1"/>
    </source>
</evidence>
<reference evidence="2 3" key="1">
    <citation type="submission" date="2019-11" db="EMBL/GenBank/DDBJ databases">
        <title>Whole genome sequence of Oryza granulata.</title>
        <authorList>
            <person name="Li W."/>
        </authorList>
    </citation>
    <scope>NUCLEOTIDE SEQUENCE [LARGE SCALE GENOMIC DNA]</scope>
    <source>
        <strain evidence="3">cv. Menghai</strain>
        <tissue evidence="2">Leaf</tissue>
    </source>
</reference>
<feature type="region of interest" description="Disordered" evidence="1">
    <location>
        <begin position="28"/>
        <end position="97"/>
    </location>
</feature>
<feature type="compositionally biased region" description="Polar residues" evidence="1">
    <location>
        <begin position="28"/>
        <end position="42"/>
    </location>
</feature>
<dbReference type="Proteomes" id="UP000479710">
    <property type="component" value="Unassembled WGS sequence"/>
</dbReference>
<dbReference type="AlphaFoldDB" id="A0A6G1DQB3"/>
<name>A0A6G1DQB3_9ORYZ</name>
<evidence type="ECO:0000313" key="3">
    <source>
        <dbReference type="Proteomes" id="UP000479710"/>
    </source>
</evidence>
<proteinExistence type="predicted"/>
<dbReference type="EMBL" id="SPHZ02000006">
    <property type="protein sequence ID" value="KAF0914581.1"/>
    <property type="molecule type" value="Genomic_DNA"/>
</dbReference>
<gene>
    <name evidence="2" type="ORF">E2562_030658</name>
</gene>
<protein>
    <submittedName>
        <fullName evidence="2">Uncharacterized protein</fullName>
    </submittedName>
</protein>
<organism evidence="2 3">
    <name type="scientific">Oryza meyeriana var. granulata</name>
    <dbReference type="NCBI Taxonomy" id="110450"/>
    <lineage>
        <taxon>Eukaryota</taxon>
        <taxon>Viridiplantae</taxon>
        <taxon>Streptophyta</taxon>
        <taxon>Embryophyta</taxon>
        <taxon>Tracheophyta</taxon>
        <taxon>Spermatophyta</taxon>
        <taxon>Magnoliopsida</taxon>
        <taxon>Liliopsida</taxon>
        <taxon>Poales</taxon>
        <taxon>Poaceae</taxon>
        <taxon>BOP clade</taxon>
        <taxon>Oryzoideae</taxon>
        <taxon>Oryzeae</taxon>
        <taxon>Oryzinae</taxon>
        <taxon>Oryza</taxon>
        <taxon>Oryza meyeriana</taxon>
    </lineage>
</organism>